<reference evidence="2" key="1">
    <citation type="submission" date="2013-11" db="EMBL/GenBank/DDBJ databases">
        <title>Genome sequence of the fusiform rust pathogen reveals effectors for host alternation and coevolution with pine.</title>
        <authorList>
            <consortium name="DOE Joint Genome Institute"/>
            <person name="Smith K."/>
            <person name="Pendleton A."/>
            <person name="Kubisiak T."/>
            <person name="Anderson C."/>
            <person name="Salamov A."/>
            <person name="Aerts A."/>
            <person name="Riley R."/>
            <person name="Clum A."/>
            <person name="Lindquist E."/>
            <person name="Ence D."/>
            <person name="Campbell M."/>
            <person name="Kronenberg Z."/>
            <person name="Feau N."/>
            <person name="Dhillon B."/>
            <person name="Hamelin R."/>
            <person name="Burleigh J."/>
            <person name="Smith J."/>
            <person name="Yandell M."/>
            <person name="Nelson C."/>
            <person name="Grigoriev I."/>
            <person name="Davis J."/>
        </authorList>
    </citation>
    <scope>NUCLEOTIDE SEQUENCE</scope>
    <source>
        <strain evidence="2">G11</strain>
    </source>
</reference>
<sequence>MGRTIRQSIRRLGRSNEKVPGRKSLDASARKSIDVGRRSSEVPAVTEEVEVEEDEAEKKKVPLGDKLKGVFEQVKGRVKKNPEAVAYGKALRTGDLNV</sequence>
<feature type="compositionally biased region" description="Basic and acidic residues" evidence="1">
    <location>
        <begin position="14"/>
        <end position="40"/>
    </location>
</feature>
<proteinExistence type="predicted"/>
<name>A0A9P6NIL3_9BASI</name>
<organism evidence="2 3">
    <name type="scientific">Cronartium quercuum f. sp. fusiforme G11</name>
    <dbReference type="NCBI Taxonomy" id="708437"/>
    <lineage>
        <taxon>Eukaryota</taxon>
        <taxon>Fungi</taxon>
        <taxon>Dikarya</taxon>
        <taxon>Basidiomycota</taxon>
        <taxon>Pucciniomycotina</taxon>
        <taxon>Pucciniomycetes</taxon>
        <taxon>Pucciniales</taxon>
        <taxon>Coleosporiaceae</taxon>
        <taxon>Cronartium</taxon>
    </lineage>
</organism>
<comment type="caution">
    <text evidence="2">The sequence shown here is derived from an EMBL/GenBank/DDBJ whole genome shotgun (WGS) entry which is preliminary data.</text>
</comment>
<accession>A0A9P6NIL3</accession>
<dbReference type="AlphaFoldDB" id="A0A9P6NIL3"/>
<keyword evidence="3" id="KW-1185">Reference proteome</keyword>
<dbReference type="EMBL" id="MU167298">
    <property type="protein sequence ID" value="KAG0144305.1"/>
    <property type="molecule type" value="Genomic_DNA"/>
</dbReference>
<gene>
    <name evidence="2" type="ORF">CROQUDRAFT_672438</name>
</gene>
<dbReference type="OrthoDB" id="2500073at2759"/>
<evidence type="ECO:0000256" key="1">
    <source>
        <dbReference type="SAM" id="MobiDB-lite"/>
    </source>
</evidence>
<dbReference type="Proteomes" id="UP000886653">
    <property type="component" value="Unassembled WGS sequence"/>
</dbReference>
<protein>
    <submittedName>
        <fullName evidence="2">Uncharacterized protein</fullName>
    </submittedName>
</protein>
<evidence type="ECO:0000313" key="3">
    <source>
        <dbReference type="Proteomes" id="UP000886653"/>
    </source>
</evidence>
<evidence type="ECO:0000313" key="2">
    <source>
        <dbReference type="EMBL" id="KAG0144305.1"/>
    </source>
</evidence>
<feature type="region of interest" description="Disordered" evidence="1">
    <location>
        <begin position="1"/>
        <end position="57"/>
    </location>
</feature>